<evidence type="ECO:0000313" key="2">
    <source>
        <dbReference type="EMBL" id="KKL62972.1"/>
    </source>
</evidence>
<feature type="region of interest" description="Disordered" evidence="1">
    <location>
        <begin position="1"/>
        <end position="31"/>
    </location>
</feature>
<gene>
    <name evidence="2" type="ORF">LCGC14_2179790</name>
</gene>
<dbReference type="EMBL" id="LAZR01028320">
    <property type="protein sequence ID" value="KKL62972.1"/>
    <property type="molecule type" value="Genomic_DNA"/>
</dbReference>
<dbReference type="SUPFAM" id="SSF46785">
    <property type="entry name" value="Winged helix' DNA-binding domain"/>
    <property type="match status" value="1"/>
</dbReference>
<organism evidence="2">
    <name type="scientific">marine sediment metagenome</name>
    <dbReference type="NCBI Taxonomy" id="412755"/>
    <lineage>
        <taxon>unclassified sequences</taxon>
        <taxon>metagenomes</taxon>
        <taxon>ecological metagenomes</taxon>
    </lineage>
</organism>
<proteinExistence type="predicted"/>
<reference evidence="2" key="1">
    <citation type="journal article" date="2015" name="Nature">
        <title>Complex archaea that bridge the gap between prokaryotes and eukaryotes.</title>
        <authorList>
            <person name="Spang A."/>
            <person name="Saw J.H."/>
            <person name="Jorgensen S.L."/>
            <person name="Zaremba-Niedzwiedzka K."/>
            <person name="Martijn J."/>
            <person name="Lind A.E."/>
            <person name="van Eijk R."/>
            <person name="Schleper C."/>
            <person name="Guy L."/>
            <person name="Ettema T.J."/>
        </authorList>
    </citation>
    <scope>NUCLEOTIDE SEQUENCE</scope>
</reference>
<evidence type="ECO:0000256" key="1">
    <source>
        <dbReference type="SAM" id="MobiDB-lite"/>
    </source>
</evidence>
<comment type="caution">
    <text evidence="2">The sequence shown here is derived from an EMBL/GenBank/DDBJ whole genome shotgun (WGS) entry which is preliminary data.</text>
</comment>
<dbReference type="InterPro" id="IPR036390">
    <property type="entry name" value="WH_DNA-bd_sf"/>
</dbReference>
<sequence length="110" mass="12541">MTQTLFDERYPARARRNHPVQSHAAADGMTPVKMRKQRRLVLLALQGLGPSTAKYLDRTMPAFNPKWEGYARRRMLELVKMGFVTRDESGSEMICTITETGKQVITEQGD</sequence>
<evidence type="ECO:0008006" key="3">
    <source>
        <dbReference type="Google" id="ProtNLM"/>
    </source>
</evidence>
<dbReference type="AlphaFoldDB" id="A0A0F9GII2"/>
<accession>A0A0F9GII2</accession>
<feature type="compositionally biased region" description="Basic and acidic residues" evidence="1">
    <location>
        <begin position="1"/>
        <end position="11"/>
    </location>
</feature>
<protein>
    <recommendedName>
        <fullName evidence="3">HTH marR-type domain-containing protein</fullName>
    </recommendedName>
</protein>
<name>A0A0F9GII2_9ZZZZ</name>